<comment type="caution">
    <text evidence="2">The sequence shown here is derived from an EMBL/GenBank/DDBJ whole genome shotgun (WGS) entry which is preliminary data.</text>
</comment>
<dbReference type="PANTHER" id="PTHR33627">
    <property type="entry name" value="TRANSPOSASE"/>
    <property type="match status" value="1"/>
</dbReference>
<dbReference type="Pfam" id="PF13546">
    <property type="entry name" value="DDE_5"/>
    <property type="match status" value="1"/>
</dbReference>
<sequence length="416" mass="46666">MTEPLLQSPVPHLPGGTVSSLTTLSSELSFSAYCQDLFRELARSDQRRWGEVYLRGLIGVPGRKTPTRISEYVLGRRAVQQLQQFIHQSPWDCGPVRRRTAVRMTDAFDIEAWSVDEVVFAKNGDRSVGVARQYAPSQERTVNCQLACAVSLVGSGGGVPVNWRLLLPPRWDHDEQLREGAHVPEDEQSRPRWQYVLQALDEMTEEWLLEPRPVLADWRHEAETEPLLHGLEARGHGYLVQVSPRTAVTMPRPHSALPAVRGTVADLAAHVARRGERTPVGWYDPVTERQHRSQFLSTPALLCRAAGTAPQVRQAHRTSPRHLVTDWPFGRPEPRAYWLTNLPARRIADALPLARLRSSAGEGLRRLHEDFGLGDFEGRSFRGWHHHVTLASAALGFDALRSAVPREERVLSGATV</sequence>
<evidence type="ECO:0000259" key="1">
    <source>
        <dbReference type="Pfam" id="PF13546"/>
    </source>
</evidence>
<gene>
    <name evidence="2" type="ORF">OKJ48_31385</name>
</gene>
<reference evidence="2 3" key="1">
    <citation type="submission" date="2022-10" db="EMBL/GenBank/DDBJ databases">
        <authorList>
            <person name="Xie J."/>
            <person name="Shen N."/>
        </authorList>
    </citation>
    <scope>NUCLEOTIDE SEQUENCE [LARGE SCALE GENOMIC DNA]</scope>
    <source>
        <strain evidence="2 3">DSM 41681</strain>
    </source>
</reference>
<dbReference type="RefSeq" id="WP_324772425.1">
    <property type="nucleotide sequence ID" value="NZ_JAOZYB010000316.1"/>
</dbReference>
<evidence type="ECO:0000313" key="2">
    <source>
        <dbReference type="EMBL" id="MEB3964701.1"/>
    </source>
</evidence>
<dbReference type="PANTHER" id="PTHR33627:SF1">
    <property type="entry name" value="TRANSPOSASE"/>
    <property type="match status" value="1"/>
</dbReference>
<dbReference type="InterPro" id="IPR039365">
    <property type="entry name" value="IS701-like"/>
</dbReference>
<keyword evidence="3" id="KW-1185">Reference proteome</keyword>
<dbReference type="InterPro" id="IPR038721">
    <property type="entry name" value="IS701-like_DDE_dom"/>
</dbReference>
<feature type="domain" description="Transposase IS701-like DDE" evidence="1">
    <location>
        <begin position="36"/>
        <end position="289"/>
    </location>
</feature>
<dbReference type="Proteomes" id="UP001352223">
    <property type="component" value="Unassembled WGS sequence"/>
</dbReference>
<protein>
    <submittedName>
        <fullName evidence="2">Transposase</fullName>
    </submittedName>
</protein>
<accession>A0ABU6CKE8</accession>
<evidence type="ECO:0000313" key="3">
    <source>
        <dbReference type="Proteomes" id="UP001352223"/>
    </source>
</evidence>
<dbReference type="EMBL" id="JAOZYB010000316">
    <property type="protein sequence ID" value="MEB3964701.1"/>
    <property type="molecule type" value="Genomic_DNA"/>
</dbReference>
<name>A0ABU6CKE8_9ACTN</name>
<proteinExistence type="predicted"/>
<organism evidence="2 3">
    <name type="scientific">Streptomyces kunmingensis</name>
    <dbReference type="NCBI Taxonomy" id="68225"/>
    <lineage>
        <taxon>Bacteria</taxon>
        <taxon>Bacillati</taxon>
        <taxon>Actinomycetota</taxon>
        <taxon>Actinomycetes</taxon>
        <taxon>Kitasatosporales</taxon>
        <taxon>Streptomycetaceae</taxon>
        <taxon>Streptomyces</taxon>
    </lineage>
</organism>